<name>A0A4V5MUP1_9RHOB</name>
<proteinExistence type="predicted"/>
<reference evidence="1 2" key="1">
    <citation type="submission" date="2019-04" db="EMBL/GenBank/DDBJ databases">
        <authorList>
            <person name="Li J."/>
        </authorList>
    </citation>
    <scope>NUCLEOTIDE SEQUENCE [LARGE SCALE GENOMIC DNA]</scope>
    <source>
        <strain evidence="1 2">KCTC 42687</strain>
    </source>
</reference>
<gene>
    <name evidence="1" type="ORF">FA743_19615</name>
</gene>
<dbReference type="EMBL" id="SUNI01000048">
    <property type="protein sequence ID" value="TJZ88978.1"/>
    <property type="molecule type" value="Genomic_DNA"/>
</dbReference>
<sequence length="133" mass="14868">MKPLDPTRPDLAFVPAETPMFARIIQLIETDDNLAAHRRRDLASGLRRVAHAIGRPPEEVPADPKWLQPRLAKVAPAALGITAKSWQNAVSDARMAMAHLGIVRRRNRHVDDLSPDWAALWRGVLDYEKASLL</sequence>
<keyword evidence="2" id="KW-1185">Reference proteome</keyword>
<protein>
    <submittedName>
        <fullName evidence="1">Uncharacterized protein</fullName>
    </submittedName>
</protein>
<evidence type="ECO:0000313" key="1">
    <source>
        <dbReference type="EMBL" id="TJZ88978.1"/>
    </source>
</evidence>
<dbReference type="Proteomes" id="UP000309747">
    <property type="component" value="Unassembled WGS sequence"/>
</dbReference>
<dbReference type="OrthoDB" id="6388170at2"/>
<organism evidence="1 2">
    <name type="scientific">Paracoccus gahaiensis</name>
    <dbReference type="NCBI Taxonomy" id="1706839"/>
    <lineage>
        <taxon>Bacteria</taxon>
        <taxon>Pseudomonadati</taxon>
        <taxon>Pseudomonadota</taxon>
        <taxon>Alphaproteobacteria</taxon>
        <taxon>Rhodobacterales</taxon>
        <taxon>Paracoccaceae</taxon>
        <taxon>Paracoccus</taxon>
    </lineage>
</organism>
<dbReference type="AlphaFoldDB" id="A0A4V5MUP1"/>
<comment type="caution">
    <text evidence="1">The sequence shown here is derived from an EMBL/GenBank/DDBJ whole genome shotgun (WGS) entry which is preliminary data.</text>
</comment>
<accession>A0A4V5MUP1</accession>
<dbReference type="RefSeq" id="WP_136887748.1">
    <property type="nucleotide sequence ID" value="NZ_SUNI01000048.1"/>
</dbReference>
<evidence type="ECO:0000313" key="2">
    <source>
        <dbReference type="Proteomes" id="UP000309747"/>
    </source>
</evidence>